<dbReference type="Proteomes" id="UP000660745">
    <property type="component" value="Unassembled WGS sequence"/>
</dbReference>
<accession>A0A918EAT1</accession>
<keyword evidence="2" id="KW-1185">Reference proteome</keyword>
<evidence type="ECO:0000313" key="2">
    <source>
        <dbReference type="Proteomes" id="UP000660745"/>
    </source>
</evidence>
<evidence type="ECO:0000313" key="1">
    <source>
        <dbReference type="EMBL" id="GGP16837.1"/>
    </source>
</evidence>
<proteinExistence type="predicted"/>
<dbReference type="AlphaFoldDB" id="A0A918EAT1"/>
<comment type="caution">
    <text evidence="1">The sequence shown here is derived from an EMBL/GenBank/DDBJ whole genome shotgun (WGS) entry which is preliminary data.</text>
</comment>
<dbReference type="EMBL" id="BMNK01000022">
    <property type="protein sequence ID" value="GGP16837.1"/>
    <property type="molecule type" value="Genomic_DNA"/>
</dbReference>
<reference evidence="1" key="1">
    <citation type="journal article" date="2014" name="Int. J. Syst. Evol. Microbiol.">
        <title>Complete genome sequence of Corynebacterium casei LMG S-19264T (=DSM 44701T), isolated from a smear-ripened cheese.</title>
        <authorList>
            <consortium name="US DOE Joint Genome Institute (JGI-PGF)"/>
            <person name="Walter F."/>
            <person name="Albersmeier A."/>
            <person name="Kalinowski J."/>
            <person name="Ruckert C."/>
        </authorList>
    </citation>
    <scope>NUCLEOTIDE SEQUENCE</scope>
    <source>
        <strain evidence="1">CGMCC 4.7430</strain>
    </source>
</reference>
<name>A0A918EAT1_9ACTN</name>
<reference evidence="1" key="2">
    <citation type="submission" date="2020-09" db="EMBL/GenBank/DDBJ databases">
        <authorList>
            <person name="Sun Q."/>
            <person name="Zhou Y."/>
        </authorList>
    </citation>
    <scope>NUCLEOTIDE SEQUENCE</scope>
    <source>
        <strain evidence="1">CGMCC 4.7430</strain>
    </source>
</reference>
<protein>
    <submittedName>
        <fullName evidence="1">Uncharacterized protein</fullName>
    </submittedName>
</protein>
<sequence>MLGRTAEEAQANPVREPISDVVAGRHDEALAKLRVLLRRGMPSRTVEWLRLTLKSAYYPSKPISALDRYPPELLVFSSQGRRIATVRIAPRSGAYIVEVAQTGPDDVVLPDRVTLVPGDSPGKAAALIPGYLP</sequence>
<gene>
    <name evidence="1" type="ORF">GCM10012278_82230</name>
</gene>
<organism evidence="1 2">
    <name type="scientific">Nonomuraea glycinis</name>
    <dbReference type="NCBI Taxonomy" id="2047744"/>
    <lineage>
        <taxon>Bacteria</taxon>
        <taxon>Bacillati</taxon>
        <taxon>Actinomycetota</taxon>
        <taxon>Actinomycetes</taxon>
        <taxon>Streptosporangiales</taxon>
        <taxon>Streptosporangiaceae</taxon>
        <taxon>Nonomuraea</taxon>
    </lineage>
</organism>